<dbReference type="Proteomes" id="UP000070544">
    <property type="component" value="Unassembled WGS sequence"/>
</dbReference>
<evidence type="ECO:0000256" key="6">
    <source>
        <dbReference type="ARBA" id="ARBA00022806"/>
    </source>
</evidence>
<dbReference type="FunFam" id="1.10.3380.10:FF:000001">
    <property type="entry name" value="U5 small nuclear ribonucleoprotein helicase"/>
    <property type="match status" value="1"/>
</dbReference>
<dbReference type="FunFam" id="1.10.10.10:FF:000012">
    <property type="entry name" value="U5 small nuclear ribonucleoprotein helicase"/>
    <property type="match status" value="1"/>
</dbReference>
<dbReference type="CDD" id="cd18022">
    <property type="entry name" value="DEXHc_ASCC3_2"/>
    <property type="match status" value="1"/>
</dbReference>
<dbReference type="Gene3D" id="2.60.40.150">
    <property type="entry name" value="C2 domain"/>
    <property type="match status" value="2"/>
</dbReference>
<dbReference type="InterPro" id="IPR027417">
    <property type="entry name" value="P-loop_NTPase"/>
</dbReference>
<evidence type="ECO:0000259" key="9">
    <source>
        <dbReference type="PROSITE" id="PS51192"/>
    </source>
</evidence>
<dbReference type="SUPFAM" id="SSF81296">
    <property type="entry name" value="E set domains"/>
    <property type="match status" value="1"/>
</dbReference>
<dbReference type="PROSITE" id="PS51192">
    <property type="entry name" value="HELICASE_ATP_BIND_1"/>
    <property type="match status" value="2"/>
</dbReference>
<dbReference type="SMART" id="SM00973">
    <property type="entry name" value="Sec63"/>
    <property type="match status" value="2"/>
</dbReference>
<evidence type="ECO:0000313" key="12">
    <source>
        <dbReference type="Proteomes" id="UP000070544"/>
    </source>
</evidence>
<feature type="domain" description="Helicase ATP-binding" evidence="9">
    <location>
        <begin position="216"/>
        <end position="401"/>
    </location>
</feature>
<keyword evidence="4" id="KW-0547">Nucleotide-binding</keyword>
<dbReference type="OMA" id="MCSATEF"/>
<dbReference type="FunFam" id="3.40.50.300:FF:000062">
    <property type="entry name" value="U5 small nuclear ribonucleoprotein helicase"/>
    <property type="match status" value="1"/>
</dbReference>
<dbReference type="CDD" id="cd18020">
    <property type="entry name" value="DEXHc_ASCC3_1"/>
    <property type="match status" value="1"/>
</dbReference>
<gene>
    <name evidence="11" type="ORF">M427DRAFT_126113</name>
</gene>
<dbReference type="PIRSF" id="PIRSF039073">
    <property type="entry name" value="BRR2"/>
    <property type="match status" value="1"/>
</dbReference>
<feature type="region of interest" description="Disordered" evidence="8">
    <location>
        <begin position="16"/>
        <end position="39"/>
    </location>
</feature>
<dbReference type="SMART" id="SM00490">
    <property type="entry name" value="HELICc"/>
    <property type="match status" value="2"/>
</dbReference>
<keyword evidence="7" id="KW-0067">ATP-binding</keyword>
<feature type="domain" description="Helicase C-terminal" evidence="10">
    <location>
        <begin position="1280"/>
        <end position="1491"/>
    </location>
</feature>
<organism evidence="11 12">
    <name type="scientific">Gonapodya prolifera (strain JEL478)</name>
    <name type="common">Monoblepharis prolifera</name>
    <dbReference type="NCBI Taxonomy" id="1344416"/>
    <lineage>
        <taxon>Eukaryota</taxon>
        <taxon>Fungi</taxon>
        <taxon>Fungi incertae sedis</taxon>
        <taxon>Chytridiomycota</taxon>
        <taxon>Chytridiomycota incertae sedis</taxon>
        <taxon>Monoblepharidomycetes</taxon>
        <taxon>Monoblepharidales</taxon>
        <taxon>Gonapodyaceae</taxon>
        <taxon>Gonapodya</taxon>
    </lineage>
</organism>
<dbReference type="GO" id="GO:0003676">
    <property type="term" value="F:nucleic acid binding"/>
    <property type="evidence" value="ECO:0007669"/>
    <property type="project" value="InterPro"/>
</dbReference>
<dbReference type="InterPro" id="IPR014756">
    <property type="entry name" value="Ig_E-set"/>
</dbReference>
<name>A0A139A5E8_GONPJ</name>
<evidence type="ECO:0000256" key="2">
    <source>
        <dbReference type="ARBA" id="ARBA00022490"/>
    </source>
</evidence>
<dbReference type="Gene3D" id="1.10.10.10">
    <property type="entry name" value="Winged helix-like DNA-binding domain superfamily/Winged helix DNA-binding domain"/>
    <property type="match status" value="2"/>
</dbReference>
<dbReference type="Gene3D" id="3.40.50.300">
    <property type="entry name" value="P-loop containing nucleotide triphosphate hydrolases"/>
    <property type="match status" value="4"/>
</dbReference>
<protein>
    <submittedName>
        <fullName evidence="11">Sec63-domain-containing protein</fullName>
    </submittedName>
</protein>
<dbReference type="GO" id="GO:0002181">
    <property type="term" value="P:cytoplasmic translation"/>
    <property type="evidence" value="ECO:0007669"/>
    <property type="project" value="EnsemblFungi"/>
</dbReference>
<keyword evidence="12" id="KW-1185">Reference proteome</keyword>
<reference evidence="11 12" key="1">
    <citation type="journal article" date="2015" name="Genome Biol. Evol.">
        <title>Phylogenomic analyses indicate that early fungi evolved digesting cell walls of algal ancestors of land plants.</title>
        <authorList>
            <person name="Chang Y."/>
            <person name="Wang S."/>
            <person name="Sekimoto S."/>
            <person name="Aerts A.L."/>
            <person name="Choi C."/>
            <person name="Clum A."/>
            <person name="LaButti K.M."/>
            <person name="Lindquist E.A."/>
            <person name="Yee Ngan C."/>
            <person name="Ohm R.A."/>
            <person name="Salamov A.A."/>
            <person name="Grigoriev I.V."/>
            <person name="Spatafora J.W."/>
            <person name="Berbee M.L."/>
        </authorList>
    </citation>
    <scope>NUCLEOTIDE SEQUENCE [LARGE SCALE GENOMIC DNA]</scope>
    <source>
        <strain evidence="11 12">JEL478</strain>
    </source>
</reference>
<dbReference type="InterPro" id="IPR050474">
    <property type="entry name" value="Hel308_SKI2-like"/>
</dbReference>
<keyword evidence="5" id="KW-0378">Hydrolase</keyword>
<feature type="region of interest" description="Disordered" evidence="8">
    <location>
        <begin position="68"/>
        <end position="88"/>
    </location>
</feature>
<dbReference type="OrthoDB" id="5575at2759"/>
<dbReference type="Gene3D" id="1.10.3380.10">
    <property type="entry name" value="Sec63 N-terminal domain-like domain"/>
    <property type="match status" value="2"/>
</dbReference>
<comment type="subcellular location">
    <subcellularLocation>
        <location evidence="1">Cytoplasm</location>
    </subcellularLocation>
</comment>
<dbReference type="PROSITE" id="PS51194">
    <property type="entry name" value="HELICASE_CTER"/>
    <property type="match status" value="2"/>
</dbReference>
<dbReference type="Gene3D" id="1.10.150.20">
    <property type="entry name" value="5' to 3' exonuclease, C-terminal subdomain"/>
    <property type="match status" value="1"/>
</dbReference>
<dbReference type="SMART" id="SM00382">
    <property type="entry name" value="AAA"/>
    <property type="match status" value="2"/>
</dbReference>
<dbReference type="InterPro" id="IPR035892">
    <property type="entry name" value="C2_domain_sf"/>
</dbReference>
<dbReference type="FunFam" id="1.10.3380.10:FF:000002">
    <property type="entry name" value="Activating signal cointegrator 1 complex subunit 3"/>
    <property type="match status" value="1"/>
</dbReference>
<dbReference type="InterPro" id="IPR003593">
    <property type="entry name" value="AAA+_ATPase"/>
</dbReference>
<dbReference type="CDD" id="cd18795">
    <property type="entry name" value="SF2_C_Ski2"/>
    <property type="match status" value="2"/>
</dbReference>
<dbReference type="EMBL" id="KQ965792">
    <property type="protein sequence ID" value="KXS12052.1"/>
    <property type="molecule type" value="Genomic_DNA"/>
</dbReference>
<feature type="domain" description="Helicase C-terminal" evidence="10">
    <location>
        <begin position="437"/>
        <end position="647"/>
    </location>
</feature>
<dbReference type="GO" id="GO:0016887">
    <property type="term" value="F:ATP hydrolysis activity"/>
    <property type="evidence" value="ECO:0007669"/>
    <property type="project" value="EnsemblFungi"/>
</dbReference>
<proteinExistence type="predicted"/>
<dbReference type="FunFam" id="2.60.40.150:FF:000113">
    <property type="entry name" value="activating signal cointegrator 1 complex subunit 3"/>
    <property type="match status" value="1"/>
</dbReference>
<dbReference type="GO" id="GO:0072344">
    <property type="term" value="P:rescue of stalled ribosome"/>
    <property type="evidence" value="ECO:0007669"/>
    <property type="project" value="EnsemblFungi"/>
</dbReference>
<evidence type="ECO:0000256" key="3">
    <source>
        <dbReference type="ARBA" id="ARBA00022737"/>
    </source>
</evidence>
<dbReference type="Pfam" id="PF23445">
    <property type="entry name" value="WHD_SNRNP200"/>
    <property type="match status" value="2"/>
</dbReference>
<dbReference type="GO" id="GO:0005524">
    <property type="term" value="F:ATP binding"/>
    <property type="evidence" value="ECO:0007669"/>
    <property type="project" value="UniProtKB-KW"/>
</dbReference>
<dbReference type="Pfam" id="PF00270">
    <property type="entry name" value="DEAD"/>
    <property type="match status" value="2"/>
</dbReference>
<dbReference type="GO" id="GO:0004386">
    <property type="term" value="F:helicase activity"/>
    <property type="evidence" value="ECO:0007669"/>
    <property type="project" value="UniProtKB-KW"/>
</dbReference>
<evidence type="ECO:0000256" key="1">
    <source>
        <dbReference type="ARBA" id="ARBA00004496"/>
    </source>
</evidence>
<sequence length="1902" mass="213952">MEFVASLASHRSEIVEQISAEAPHDSTEQMSRAPPDRTEQVLPTMVRPIFGAQVTVTTEAEKTVLKQAKKDAKRRAREDKTAGAEDRDSASILGFTGATLDGEMWRRLREDDLKAEKPALPAQGTVIPKDPSEMYPHIYTSGSRMPSTLLPSKFVLPEGTERVNQKDFESISIPVSKASPFRAHERAVELQELDEVDRKAFKGYKSLNRVQSIVFDTAYGSNENMLVCAPTGAGKTDVAMLCVLRAISQFRSGDNIALSDFKIVYVAPMKALAAEIVRKFSSRIGTGSLGIQVRELTGDMQMTKTEIMNTQMIVTTPEKWDVVTRKSVGDSELVSKVRLLIIDEVHLLHDDRGAVLESLVARTLRQVESSQSLIRLVGLSATLPNYVDVAEFLKVNPYKGLFFFDSGFRPVPLAQSFIGIKAKSGSKQFNSIMDKLTYEKVVDLVKSGKQVMVFVHARKATVSTATELRNISNNEGEAGVFDCSEDPKFVNAMKDVQKSRNKELVELFARGFGIHHAGMLRSDRTLTERLFGDGLIKVLVCTSTLAWGVNLPAYAVIIKGTQVYSAQKGSFVDLSILDVLQIFGRAGRPQYEDHGLGYILTSHDKLSHYVTSMTQQFPIESKFVENLEDNLNAEISLGTVTNIDEAVNWLGYTFLHIRMRKNPLNYGMKWEDVEHDRLLGKRRRDLVVSAAKRLAKAQMIVFDESTGYFTSKDLGRIASNYYVRLSSVEIFNELMTPRMTEADILSMVSMSTEFENVKVREEEIPELKDLEEAAVCAAKGGVDTTYGKVNVLLQNYISRSRVDDFALVSDTNYVAQNSARILRALFEVALNRNWGPVASRILSLSKSVDRRLWSFEHPLNQFELPIDVIKKLEGKPGGASIDTLREMDPNDIGAWIRHMKFGRTVQKCVQEFPQLLIEAHVAPITRTVLRIDLDVTTDFIWSDRMHGTNESFWLWVEDSEHTEILHSEYLVINRKQARETTKLSFTIPIPKTTSTADELPPQIFVRTVSDRWVGAENAIAVSFKHLILPQMQRTPHTELLNLQPLPITALQNEVLEEICRPRFTFFNAIQTQIFHTLYWTNHNALVGAPTGSGKTVAAELAMWNAFRERPSSKVVYIAPLKALVRERVVDWNGRLMGPMGRKLVELTGDVTPDIQSVQSADVIITTPEKWDGVSRSWQSRGYVKDVSLVIIDEIHLLGGDRGPVLEVIVSRLNYISAHTERSIRLVGLSTALANANDLADWLGIKDVGMFNFKHSVRPVPLEIHIDSFAGKFYCPRMQAMNKPTYKAIRTHSPSKPVLVFVSSRRQTRLTAQDLITLCANDDNPRMFLHMDDEEMEMITTQIRDSALRYTLAYGIGLHHAGLVDSDRKVVEELFVNNKIQVLVATSTLAWGINTPAHLVVVKGTEFFDPKQKGYVDFPITDVLQMVGRAGRPQFDDSAVARVLVQDAKKNFYKKFLFEPFPVESSLHRSLHDHLNAEIVAGTITSKQDALEYLTWTYFYRRIRMNPTYYGLDDNTERGLNEFLSTLIERTVEDLRESGCVVVRDSFHLRSTTLGQIASYYYLNHRTMRIFKDQIRETYPSKNSGGWFAHLLRVLCDSVEYAELPVRHNEDIMNKELEKQLPIRVGSAYDSPHTKAFLLLQAHLERLQTLPCADYVTDTKMVLDQAVRITQAMVDVAADQGFLATSLEIMSLLQSIKQGRWRNSNTLLTLPNLDSQSLSHMRTKSGANVECLAELVVMPEQRVFEIVNRVPGISTHSARNITDVVMSMPLTDIGVRLSAKGGEEVSKLHYRVPLSTEVTVKVSIKRKRPHKEKDGRIHAPRFPKPQYESYWLAIGETETDDLVALKRLLPSRADSVGGTSSGTAASLAFTPVEEPGRYTYTIFVVSDGYLGLDRQIDFTVEVV</sequence>
<dbReference type="SUPFAM" id="SSF46785">
    <property type="entry name" value="Winged helix' DNA-binding domain"/>
    <property type="match status" value="2"/>
</dbReference>
<dbReference type="InterPro" id="IPR036390">
    <property type="entry name" value="WH_DNA-bd_sf"/>
</dbReference>
<evidence type="ECO:0000259" key="10">
    <source>
        <dbReference type="PROSITE" id="PS51194"/>
    </source>
</evidence>
<dbReference type="InterPro" id="IPR004179">
    <property type="entry name" value="Sec63-dom"/>
</dbReference>
<keyword evidence="2" id="KW-0963">Cytoplasm</keyword>
<evidence type="ECO:0000313" key="11">
    <source>
        <dbReference type="EMBL" id="KXS12052.1"/>
    </source>
</evidence>
<accession>A0A139A5E8</accession>
<dbReference type="PANTHER" id="PTHR47961:SF13">
    <property type="entry name" value="ACTIVATING SIGNAL COINTEGRATOR 1 COMPLEX SUBUNIT 3"/>
    <property type="match status" value="1"/>
</dbReference>
<dbReference type="FunFam" id="3.40.50.300:FF:000198">
    <property type="entry name" value="Activating signal cointegrator 1 complex subunit"/>
    <property type="match status" value="1"/>
</dbReference>
<dbReference type="InterPro" id="IPR036388">
    <property type="entry name" value="WH-like_DNA-bd_sf"/>
</dbReference>
<evidence type="ECO:0000256" key="5">
    <source>
        <dbReference type="ARBA" id="ARBA00022801"/>
    </source>
</evidence>
<dbReference type="FunFam" id="3.40.50.300:FF:000102">
    <property type="entry name" value="RNA helicase, activating signal cointegrator 1"/>
    <property type="match status" value="1"/>
</dbReference>
<dbReference type="SUPFAM" id="SSF158702">
    <property type="entry name" value="Sec63 N-terminal domain-like"/>
    <property type="match status" value="2"/>
</dbReference>
<dbReference type="Pfam" id="PF02889">
    <property type="entry name" value="Sec63"/>
    <property type="match status" value="2"/>
</dbReference>
<evidence type="ECO:0000256" key="4">
    <source>
        <dbReference type="ARBA" id="ARBA00022741"/>
    </source>
</evidence>
<feature type="domain" description="Helicase ATP-binding" evidence="9">
    <location>
        <begin position="1075"/>
        <end position="1250"/>
    </location>
</feature>
<dbReference type="GO" id="GO:1990116">
    <property type="term" value="P:ribosome-associated ubiquitin-dependent protein catabolic process"/>
    <property type="evidence" value="ECO:0007669"/>
    <property type="project" value="EnsemblFungi"/>
</dbReference>
<dbReference type="FunFam" id="2.60.40.150:FF:000004">
    <property type="entry name" value="RNA helicase, activating signal cointegrator 1"/>
    <property type="match status" value="1"/>
</dbReference>
<dbReference type="Pfam" id="PF00271">
    <property type="entry name" value="Helicase_C"/>
    <property type="match status" value="2"/>
</dbReference>
<evidence type="ECO:0000256" key="7">
    <source>
        <dbReference type="ARBA" id="ARBA00022840"/>
    </source>
</evidence>
<dbReference type="InterPro" id="IPR011545">
    <property type="entry name" value="DEAD/DEAH_box_helicase_dom"/>
</dbReference>
<keyword evidence="3" id="KW-0677">Repeat</keyword>
<dbReference type="GO" id="GO:0022626">
    <property type="term" value="C:cytosolic ribosome"/>
    <property type="evidence" value="ECO:0007669"/>
    <property type="project" value="EnsemblFungi"/>
</dbReference>
<dbReference type="InterPro" id="IPR014001">
    <property type="entry name" value="Helicase_ATP-bd"/>
</dbReference>
<evidence type="ECO:0000256" key="8">
    <source>
        <dbReference type="SAM" id="MobiDB-lite"/>
    </source>
</evidence>
<dbReference type="PANTHER" id="PTHR47961">
    <property type="entry name" value="DNA POLYMERASE THETA, PUTATIVE (AFU_ORTHOLOGUE AFUA_1G05260)-RELATED"/>
    <property type="match status" value="1"/>
</dbReference>
<dbReference type="GO" id="GO:0180022">
    <property type="term" value="C:RQC-trigger complex"/>
    <property type="evidence" value="ECO:0007669"/>
    <property type="project" value="UniProtKB-ARBA"/>
</dbReference>
<dbReference type="STRING" id="1344416.A0A139A5E8"/>
<dbReference type="InterPro" id="IPR057842">
    <property type="entry name" value="WH_MER3"/>
</dbReference>
<dbReference type="SMART" id="SM00487">
    <property type="entry name" value="DEXDc"/>
    <property type="match status" value="2"/>
</dbReference>
<dbReference type="GO" id="GO:0006417">
    <property type="term" value="P:regulation of translation"/>
    <property type="evidence" value="ECO:0007669"/>
    <property type="project" value="EnsemblFungi"/>
</dbReference>
<dbReference type="SUPFAM" id="SSF52540">
    <property type="entry name" value="P-loop containing nucleoside triphosphate hydrolases"/>
    <property type="match status" value="4"/>
</dbReference>
<keyword evidence="6" id="KW-0347">Helicase</keyword>
<dbReference type="FunFam" id="1.10.10.10:FF:000024">
    <property type="entry name" value="U5 small nuclear ribonucleoprotein helicase"/>
    <property type="match status" value="1"/>
</dbReference>
<dbReference type="InterPro" id="IPR001650">
    <property type="entry name" value="Helicase_C-like"/>
</dbReference>
<dbReference type="FunFam" id="3.40.50.300:FF:000231">
    <property type="entry name" value="Activating signal cointegrator 1 complex subunit 3"/>
    <property type="match status" value="1"/>
</dbReference>